<name>A0AAW1PPV1_9CHLO</name>
<dbReference type="CDD" id="cd18793">
    <property type="entry name" value="SF2_C_SNF"/>
    <property type="match status" value="1"/>
</dbReference>
<evidence type="ECO:0000256" key="1">
    <source>
        <dbReference type="ARBA" id="ARBA00022801"/>
    </source>
</evidence>
<reference evidence="4 5" key="1">
    <citation type="journal article" date="2024" name="Nat. Commun.">
        <title>Phylogenomics reveals the evolutionary origins of lichenization in chlorophyte algae.</title>
        <authorList>
            <person name="Puginier C."/>
            <person name="Libourel C."/>
            <person name="Otte J."/>
            <person name="Skaloud P."/>
            <person name="Haon M."/>
            <person name="Grisel S."/>
            <person name="Petersen M."/>
            <person name="Berrin J.G."/>
            <person name="Delaux P.M."/>
            <person name="Dal Grande F."/>
            <person name="Keller J."/>
        </authorList>
    </citation>
    <scope>NUCLEOTIDE SEQUENCE [LARGE SCALE GENOMIC DNA]</scope>
    <source>
        <strain evidence="4 5">SAG 2043</strain>
    </source>
</reference>
<dbReference type="InterPro" id="IPR001650">
    <property type="entry name" value="Helicase_C-like"/>
</dbReference>
<accession>A0AAW1PPV1</accession>
<feature type="region of interest" description="Disordered" evidence="2">
    <location>
        <begin position="121"/>
        <end position="158"/>
    </location>
</feature>
<sequence length="158" mass="16938">MAPRDSGDAPASPPVQTLLLLVKQGANGLNLTEAQHVVLVEPLLDPAVEAQAVGRVHRIGQQHETFVHRFVVEASVEQNVHRLSSERAAAMDLSAAGTKRTSRSEQQALTVRDVAVLLDQRWAAPPGDDETQLSPRAISPQAASTASPCADQRVRSNE</sequence>
<keyword evidence="1" id="KW-0378">Hydrolase</keyword>
<dbReference type="PANTHER" id="PTHR45865:SF1">
    <property type="entry name" value="E3 UBIQUITIN-PROTEIN LIGASE SHPRH"/>
    <property type="match status" value="1"/>
</dbReference>
<dbReference type="PANTHER" id="PTHR45865">
    <property type="entry name" value="E3 UBIQUITIN-PROTEIN LIGASE SHPRH FAMILY MEMBER"/>
    <property type="match status" value="1"/>
</dbReference>
<dbReference type="Pfam" id="PF00271">
    <property type="entry name" value="Helicase_C"/>
    <property type="match status" value="1"/>
</dbReference>
<dbReference type="InterPro" id="IPR027417">
    <property type="entry name" value="P-loop_NTPase"/>
</dbReference>
<comment type="caution">
    <text evidence="4">The sequence shown here is derived from an EMBL/GenBank/DDBJ whole genome shotgun (WGS) entry which is preliminary data.</text>
</comment>
<evidence type="ECO:0000313" key="4">
    <source>
        <dbReference type="EMBL" id="KAK9810496.1"/>
    </source>
</evidence>
<dbReference type="InterPro" id="IPR049730">
    <property type="entry name" value="SNF2/RAD54-like_C"/>
</dbReference>
<dbReference type="Proteomes" id="UP001489004">
    <property type="component" value="Unassembled WGS sequence"/>
</dbReference>
<keyword evidence="5" id="KW-1185">Reference proteome</keyword>
<feature type="domain" description="Helicase C-terminal" evidence="3">
    <location>
        <begin position="18"/>
        <end position="60"/>
    </location>
</feature>
<dbReference type="SUPFAM" id="SSF52540">
    <property type="entry name" value="P-loop containing nucleoside triphosphate hydrolases"/>
    <property type="match status" value="1"/>
</dbReference>
<dbReference type="InterPro" id="IPR052583">
    <property type="entry name" value="ATP-helicase/E3_Ub-Ligase"/>
</dbReference>
<dbReference type="Gene3D" id="3.40.50.300">
    <property type="entry name" value="P-loop containing nucleotide triphosphate hydrolases"/>
    <property type="match status" value="1"/>
</dbReference>
<proteinExistence type="predicted"/>
<dbReference type="AlphaFoldDB" id="A0AAW1PPV1"/>
<organism evidence="4 5">
    <name type="scientific">[Myrmecia] bisecta</name>
    <dbReference type="NCBI Taxonomy" id="41462"/>
    <lineage>
        <taxon>Eukaryota</taxon>
        <taxon>Viridiplantae</taxon>
        <taxon>Chlorophyta</taxon>
        <taxon>core chlorophytes</taxon>
        <taxon>Trebouxiophyceae</taxon>
        <taxon>Trebouxiales</taxon>
        <taxon>Trebouxiaceae</taxon>
        <taxon>Myrmecia</taxon>
    </lineage>
</organism>
<dbReference type="GO" id="GO:0016787">
    <property type="term" value="F:hydrolase activity"/>
    <property type="evidence" value="ECO:0007669"/>
    <property type="project" value="UniProtKB-KW"/>
</dbReference>
<dbReference type="EMBL" id="JALJOR010000010">
    <property type="protein sequence ID" value="KAK9810496.1"/>
    <property type="molecule type" value="Genomic_DNA"/>
</dbReference>
<evidence type="ECO:0000259" key="3">
    <source>
        <dbReference type="Pfam" id="PF00271"/>
    </source>
</evidence>
<evidence type="ECO:0000256" key="2">
    <source>
        <dbReference type="SAM" id="MobiDB-lite"/>
    </source>
</evidence>
<protein>
    <recommendedName>
        <fullName evidence="3">Helicase C-terminal domain-containing protein</fullName>
    </recommendedName>
</protein>
<gene>
    <name evidence="4" type="ORF">WJX72_011793</name>
</gene>
<evidence type="ECO:0000313" key="5">
    <source>
        <dbReference type="Proteomes" id="UP001489004"/>
    </source>
</evidence>